<feature type="region of interest" description="Disordered" evidence="7">
    <location>
        <begin position="625"/>
        <end position="709"/>
    </location>
</feature>
<dbReference type="GO" id="GO:0005524">
    <property type="term" value="F:ATP binding"/>
    <property type="evidence" value="ECO:0007669"/>
    <property type="project" value="UniProtKB-KW"/>
</dbReference>
<feature type="region of interest" description="Disordered" evidence="7">
    <location>
        <begin position="554"/>
        <end position="576"/>
    </location>
</feature>
<dbReference type="WBParaSite" id="MBELARI_LOCUS11922">
    <property type="protein sequence ID" value="MBELARI_LOCUS11922"/>
    <property type="gene ID" value="MBELARI_LOCUS11922"/>
</dbReference>
<dbReference type="SMART" id="SM00220">
    <property type="entry name" value="S_TKc"/>
    <property type="match status" value="1"/>
</dbReference>
<dbReference type="AlphaFoldDB" id="A0AAF3J2D3"/>
<proteinExistence type="inferred from homology"/>
<evidence type="ECO:0000256" key="2">
    <source>
        <dbReference type="ARBA" id="ARBA00022527"/>
    </source>
</evidence>
<reference evidence="10" key="1">
    <citation type="submission" date="2024-02" db="UniProtKB">
        <authorList>
            <consortium name="WormBaseParasite"/>
        </authorList>
    </citation>
    <scope>IDENTIFICATION</scope>
</reference>
<evidence type="ECO:0000256" key="1">
    <source>
        <dbReference type="ARBA" id="ARBA00006529"/>
    </source>
</evidence>
<keyword evidence="3" id="KW-0808">Transferase</keyword>
<dbReference type="GO" id="GO:0043123">
    <property type="term" value="P:positive regulation of canonical NF-kappaB signal transduction"/>
    <property type="evidence" value="ECO:0007669"/>
    <property type="project" value="TreeGrafter"/>
</dbReference>
<evidence type="ECO:0000313" key="9">
    <source>
        <dbReference type="Proteomes" id="UP000887575"/>
    </source>
</evidence>
<dbReference type="InterPro" id="IPR011009">
    <property type="entry name" value="Kinase-like_dom_sf"/>
</dbReference>
<dbReference type="GO" id="GO:0004709">
    <property type="term" value="F:MAP kinase kinase kinase activity"/>
    <property type="evidence" value="ECO:0007669"/>
    <property type="project" value="TreeGrafter"/>
</dbReference>
<name>A0AAF3J2D3_9BILA</name>
<keyword evidence="2" id="KW-0723">Serine/threonine-protein kinase</keyword>
<dbReference type="Proteomes" id="UP000887575">
    <property type="component" value="Unassembled WGS sequence"/>
</dbReference>
<dbReference type="GO" id="GO:0006955">
    <property type="term" value="P:immune response"/>
    <property type="evidence" value="ECO:0007669"/>
    <property type="project" value="TreeGrafter"/>
</dbReference>
<feature type="compositionally biased region" description="Pro residues" evidence="7">
    <location>
        <begin position="816"/>
        <end position="828"/>
    </location>
</feature>
<dbReference type="GO" id="GO:0019899">
    <property type="term" value="F:enzyme binding"/>
    <property type="evidence" value="ECO:0007669"/>
    <property type="project" value="UniProtKB-ARBA"/>
</dbReference>
<dbReference type="InterPro" id="IPR000719">
    <property type="entry name" value="Prot_kinase_dom"/>
</dbReference>
<dbReference type="PROSITE" id="PS50011">
    <property type="entry name" value="PROTEIN_KINASE_DOM"/>
    <property type="match status" value="1"/>
</dbReference>
<evidence type="ECO:0000256" key="3">
    <source>
        <dbReference type="ARBA" id="ARBA00022679"/>
    </source>
</evidence>
<protein>
    <recommendedName>
        <fullName evidence="8">Protein kinase domain-containing protein</fullName>
    </recommendedName>
</protein>
<keyword evidence="9" id="KW-1185">Reference proteome</keyword>
<dbReference type="GO" id="GO:0007254">
    <property type="term" value="P:JNK cascade"/>
    <property type="evidence" value="ECO:0007669"/>
    <property type="project" value="TreeGrafter"/>
</dbReference>
<comment type="similarity">
    <text evidence="1">Belongs to the protein kinase superfamily. STE Ser/Thr protein kinase family. MAP kinase kinase kinase subfamily.</text>
</comment>
<keyword evidence="4" id="KW-0547">Nucleotide-binding</keyword>
<sequence length="957" mass="107238">MVSREVIFPAIQSTDLSDHKELGTGCFGRVMTCVYKPIGTVTVKFALSLRKTEQEELQKEFEYLIKIGTSHPNIVKAYGLIQDPFDGRGLVMEYISGGTLDALFQRKDLTYKVDHIVSWMAQISSAVAHMHTHGIIHRDLKPINMLLDPSYTHLKVCDFGFARVIDQSMSLRTGSWFWMAPEVMISGHYDQKCDVFSLGIVLWQLTAREKPYSELKKVSEIEYMQLVGKQGVRPRKLGCIPELEQLMEWCWESDADQRPSSSDVRDTCTEMCRVYSSGLHPPMELYDEAEQLHPPIGAFEGLRYLETTAPNSEDFLSKSRRRDNLVDLISSRRSQKRLDAPVDIPKLDRPMLTDLTLTALLTMSSKGEVLDKMSELDESSASKPSVDSSLPENLIEVDEVHQRLSNETNGLLEVSDGGMPHVHFGETTVLVGLTPLSSTLSLAPSSFAHSPIPEPLHQNSQTLVNMYYPGATGTNDYSTRHDSLLESWQIRVNENTTGNAGTHSRTDGVLKVNDETEIHFETTNLSNQTLTGTNDSQPLIRPLKLDSIRIGAGAVEEKEQQRPSPSSLDIETPPPRHKYVSLVTSPGTMIQISGIPNELPRSSTSPRVSTNTEIPMEAKQMIGTYGTQEKASSGEAEPYNTSSTVRTPTSPFTLPAKIETYSETKRTSGNYGTHARASPIKNEENRGSDSPVRTPGSLPPTSPAFSSKKLPIGTLNAYYGQHKEENSTQNVETSNSAASPTFKTYQQYRDMQRSSPSLLGSTSSTSSERNNNFESSQKSTEYANDHLFETYAKSRERKIPEPISLRDEDHDEPVYPESPAPPLPTPVTPNAPRIAQFTDYDLIQRVMNEQAPEEAPQEKQLIQVEQSADIDRMTEKDRKAYLSQFESPTTKPTKLILNRMKQFENQPIIPRPERLRLKEDENNVWIKSTKLPKAEYKTVGERATLFEKKGPILPSFR</sequence>
<keyword evidence="5" id="KW-0418">Kinase</keyword>
<feature type="domain" description="Protein kinase" evidence="8">
    <location>
        <begin position="16"/>
        <end position="283"/>
    </location>
</feature>
<accession>A0AAF3J2D3</accession>
<dbReference type="Pfam" id="PF00069">
    <property type="entry name" value="Pkinase"/>
    <property type="match status" value="1"/>
</dbReference>
<keyword evidence="6" id="KW-0067">ATP-binding</keyword>
<evidence type="ECO:0000313" key="10">
    <source>
        <dbReference type="WBParaSite" id="MBELARI_LOCUS11922"/>
    </source>
</evidence>
<dbReference type="PANTHER" id="PTHR46716">
    <property type="entry name" value="MITOGEN-ACTIVATED PROTEIN KINASE KINASE KINASE 7"/>
    <property type="match status" value="1"/>
</dbReference>
<dbReference type="PROSITE" id="PS00108">
    <property type="entry name" value="PROTEIN_KINASE_ST"/>
    <property type="match status" value="1"/>
</dbReference>
<dbReference type="InterPro" id="IPR008271">
    <property type="entry name" value="Ser/Thr_kinase_AS"/>
</dbReference>
<evidence type="ECO:0000256" key="4">
    <source>
        <dbReference type="ARBA" id="ARBA00022741"/>
    </source>
</evidence>
<evidence type="ECO:0000256" key="5">
    <source>
        <dbReference type="ARBA" id="ARBA00022777"/>
    </source>
</evidence>
<dbReference type="PANTHER" id="PTHR46716:SF1">
    <property type="entry name" value="MITOGEN-ACTIVATED PROTEIN KINASE KINASE KINASE 7"/>
    <property type="match status" value="1"/>
</dbReference>
<feature type="compositionally biased region" description="Basic and acidic residues" evidence="7">
    <location>
        <begin position="783"/>
        <end position="808"/>
    </location>
</feature>
<evidence type="ECO:0000259" key="8">
    <source>
        <dbReference type="PROSITE" id="PS50011"/>
    </source>
</evidence>
<feature type="region of interest" description="Disordered" evidence="7">
    <location>
        <begin position="749"/>
        <end position="828"/>
    </location>
</feature>
<dbReference type="SUPFAM" id="SSF56112">
    <property type="entry name" value="Protein kinase-like (PK-like)"/>
    <property type="match status" value="1"/>
</dbReference>
<feature type="compositionally biased region" description="Polar residues" evidence="7">
    <location>
        <begin position="639"/>
        <end position="652"/>
    </location>
</feature>
<evidence type="ECO:0000256" key="6">
    <source>
        <dbReference type="ARBA" id="ARBA00022840"/>
    </source>
</evidence>
<feature type="compositionally biased region" description="Low complexity" evidence="7">
    <location>
        <begin position="753"/>
        <end position="776"/>
    </location>
</feature>
<evidence type="ECO:0000256" key="7">
    <source>
        <dbReference type="SAM" id="MobiDB-lite"/>
    </source>
</evidence>
<organism evidence="9 10">
    <name type="scientific">Mesorhabditis belari</name>
    <dbReference type="NCBI Taxonomy" id="2138241"/>
    <lineage>
        <taxon>Eukaryota</taxon>
        <taxon>Metazoa</taxon>
        <taxon>Ecdysozoa</taxon>
        <taxon>Nematoda</taxon>
        <taxon>Chromadorea</taxon>
        <taxon>Rhabditida</taxon>
        <taxon>Rhabditina</taxon>
        <taxon>Rhabditomorpha</taxon>
        <taxon>Rhabditoidea</taxon>
        <taxon>Rhabditidae</taxon>
        <taxon>Mesorhabditinae</taxon>
        <taxon>Mesorhabditis</taxon>
    </lineage>
</organism>
<dbReference type="Gene3D" id="1.10.510.10">
    <property type="entry name" value="Transferase(Phosphotransferase) domain 1"/>
    <property type="match status" value="1"/>
</dbReference>